<dbReference type="GO" id="GO:0008270">
    <property type="term" value="F:zinc ion binding"/>
    <property type="evidence" value="ECO:0007669"/>
    <property type="project" value="UniProtKB-KW"/>
</dbReference>
<evidence type="ECO:0000256" key="1">
    <source>
        <dbReference type="ARBA" id="ARBA00001946"/>
    </source>
</evidence>
<dbReference type="GO" id="GO:0004521">
    <property type="term" value="F:RNA endonuclease activity"/>
    <property type="evidence" value="ECO:0007669"/>
    <property type="project" value="TreeGrafter"/>
</dbReference>
<dbReference type="GO" id="GO:0005634">
    <property type="term" value="C:nucleus"/>
    <property type="evidence" value="ECO:0007669"/>
    <property type="project" value="TreeGrafter"/>
</dbReference>
<evidence type="ECO:0000259" key="12">
    <source>
        <dbReference type="PROSITE" id="PS50103"/>
    </source>
</evidence>
<dbReference type="EMBL" id="CAJGYM010000001">
    <property type="protein sequence ID" value="CAD6184549.1"/>
    <property type="molecule type" value="Genomic_DNA"/>
</dbReference>
<dbReference type="Pfam" id="PF18039">
    <property type="entry name" value="UBA_6"/>
    <property type="match status" value="1"/>
</dbReference>
<evidence type="ECO:0000256" key="10">
    <source>
        <dbReference type="PROSITE-ProRule" id="PRU00723"/>
    </source>
</evidence>
<evidence type="ECO:0000313" key="14">
    <source>
        <dbReference type="Proteomes" id="UP000835052"/>
    </source>
</evidence>
<dbReference type="GO" id="GO:0003729">
    <property type="term" value="F:mRNA binding"/>
    <property type="evidence" value="ECO:0007669"/>
    <property type="project" value="TreeGrafter"/>
</dbReference>
<evidence type="ECO:0000256" key="4">
    <source>
        <dbReference type="ARBA" id="ARBA00022723"/>
    </source>
</evidence>
<evidence type="ECO:0000256" key="9">
    <source>
        <dbReference type="ARBA" id="ARBA00022842"/>
    </source>
</evidence>
<name>A0A8S1GN14_9PELO</name>
<dbReference type="Proteomes" id="UP000835052">
    <property type="component" value="Unassembled WGS sequence"/>
</dbReference>
<keyword evidence="3" id="KW-0540">Nuclease</keyword>
<keyword evidence="5" id="KW-0255">Endonuclease</keyword>
<keyword evidence="8 10" id="KW-0862">Zinc</keyword>
<evidence type="ECO:0000256" key="6">
    <source>
        <dbReference type="ARBA" id="ARBA00022771"/>
    </source>
</evidence>
<comment type="caution">
    <text evidence="13">The sequence shown here is derived from an EMBL/GenBank/DDBJ whole genome shotgun (WGS) entry which is preliminary data.</text>
</comment>
<comment type="similarity">
    <text evidence="2">Belongs to the ZC3H12 family.</text>
</comment>
<dbReference type="InterPro" id="IPR000571">
    <property type="entry name" value="Znf_CCCH"/>
</dbReference>
<dbReference type="Gene3D" id="3.40.50.11980">
    <property type="match status" value="1"/>
</dbReference>
<dbReference type="PROSITE" id="PS50103">
    <property type="entry name" value="ZF_C3H1"/>
    <property type="match status" value="1"/>
</dbReference>
<keyword evidence="6 10" id="KW-0863">Zinc-finger</keyword>
<evidence type="ECO:0000256" key="2">
    <source>
        <dbReference type="ARBA" id="ARBA00010922"/>
    </source>
</evidence>
<dbReference type="OrthoDB" id="392925at2759"/>
<dbReference type="GO" id="GO:0036464">
    <property type="term" value="C:cytoplasmic ribonucleoprotein granule"/>
    <property type="evidence" value="ECO:0007669"/>
    <property type="project" value="TreeGrafter"/>
</dbReference>
<evidence type="ECO:0000256" key="5">
    <source>
        <dbReference type="ARBA" id="ARBA00022759"/>
    </source>
</evidence>
<keyword evidence="7" id="KW-0378">Hydrolase</keyword>
<feature type="domain" description="C3H1-type" evidence="12">
    <location>
        <begin position="363"/>
        <end position="388"/>
    </location>
</feature>
<reference evidence="13" key="1">
    <citation type="submission" date="2020-10" db="EMBL/GenBank/DDBJ databases">
        <authorList>
            <person name="Kikuchi T."/>
        </authorList>
    </citation>
    <scope>NUCLEOTIDE SEQUENCE</scope>
    <source>
        <strain evidence="13">NKZ352</strain>
    </source>
</reference>
<organism evidence="13 14">
    <name type="scientific">Caenorhabditis auriculariae</name>
    <dbReference type="NCBI Taxonomy" id="2777116"/>
    <lineage>
        <taxon>Eukaryota</taxon>
        <taxon>Metazoa</taxon>
        <taxon>Ecdysozoa</taxon>
        <taxon>Nematoda</taxon>
        <taxon>Chromadorea</taxon>
        <taxon>Rhabditida</taxon>
        <taxon>Rhabditina</taxon>
        <taxon>Rhabditomorpha</taxon>
        <taxon>Rhabditoidea</taxon>
        <taxon>Rhabditidae</taxon>
        <taxon>Peloderinae</taxon>
        <taxon>Caenorhabditis</taxon>
    </lineage>
</organism>
<keyword evidence="4 10" id="KW-0479">Metal-binding</keyword>
<dbReference type="PANTHER" id="PTHR12876:SF37">
    <property type="entry name" value="ENDORIBONUCLEASE REGE-1-RELATED"/>
    <property type="match status" value="1"/>
</dbReference>
<keyword evidence="14" id="KW-1185">Reference proteome</keyword>
<dbReference type="AlphaFoldDB" id="A0A8S1GN14"/>
<gene>
    <name evidence="13" type="ORF">CAUJ_LOCUS468</name>
</gene>
<dbReference type="InterPro" id="IPR021869">
    <property type="entry name" value="RNase_Zc3h12_NYN"/>
</dbReference>
<feature type="zinc finger region" description="C3H1-type" evidence="10">
    <location>
        <begin position="363"/>
        <end position="388"/>
    </location>
</feature>
<evidence type="ECO:0000256" key="3">
    <source>
        <dbReference type="ARBA" id="ARBA00022722"/>
    </source>
</evidence>
<comment type="cofactor">
    <cofactor evidence="1">
        <name>Mg(2+)</name>
        <dbReference type="ChEBI" id="CHEBI:18420"/>
    </cofactor>
</comment>
<dbReference type="PANTHER" id="PTHR12876">
    <property type="entry name" value="N4BP1-RELATED"/>
    <property type="match status" value="1"/>
</dbReference>
<evidence type="ECO:0000256" key="11">
    <source>
        <dbReference type="SAM" id="MobiDB-lite"/>
    </source>
</evidence>
<evidence type="ECO:0000256" key="8">
    <source>
        <dbReference type="ARBA" id="ARBA00022833"/>
    </source>
</evidence>
<sequence>MSVRTGLPADRRPKEMMPCGAISGNLMFNILMPQNPDYPSDLQRRKKITNLWSTIPSTTCAVRPMERKHAPLCRVSPRPPARVDPQLHFENDSCYSSSSEESHPALSRESSDALSTDSSLVLTRYDTADFLTLQPPPEALEFASNCGYSRQQLMHVLNRIGFDAGQDRILSELVQLGPGAMAESSKLRESFAPSDFASSLRSIVIDGSNIAMTHGLKKVFSCAGIRECVRYFTERGHKDVIVIIPQFRKEAPRSDCPITDQHILFELEKQGYIVWTPSRTINGRRIVCHDDRYILKTAEEKDAVIVSNDEYRDLVRENPQYRRLVDSRLLMYTLIDGRFMPPDDPLGRHGPKLDFFLSKTQNFVGAQPCPYARKCTYGNKCKYYHPERVNGGHMSVTERLLKENNHKKAAQRASMQYGGAMQNHAALARTRSLNAQLEALSMQDTKNFPSRRHVELTMSAPWHAAVGRNNSMPLSSSNYAPPQSATSQTHLFAPSTAVWGHSELSVGPLSTTRPVDEDENASRARLQYHLCHVFPESVVVAVMAAHPEEKSSQVLCERILALQKGFQN</sequence>
<feature type="region of interest" description="Disordered" evidence="11">
    <location>
        <begin position="72"/>
        <end position="112"/>
    </location>
</feature>
<evidence type="ECO:0000313" key="13">
    <source>
        <dbReference type="EMBL" id="CAD6184549.1"/>
    </source>
</evidence>
<proteinExistence type="inferred from homology"/>
<dbReference type="GO" id="GO:0016787">
    <property type="term" value="F:hydrolase activity"/>
    <property type="evidence" value="ECO:0007669"/>
    <property type="project" value="UniProtKB-KW"/>
</dbReference>
<dbReference type="InterPro" id="IPR051101">
    <property type="entry name" value="ZC3H12/N4BP1_RNase_Reg"/>
</dbReference>
<accession>A0A8S1GN14</accession>
<protein>
    <recommendedName>
        <fullName evidence="12">C3H1-type domain-containing protein</fullName>
    </recommendedName>
</protein>
<keyword evidence="9" id="KW-0460">Magnesium</keyword>
<dbReference type="FunFam" id="3.40.50.11980:FF:000001">
    <property type="entry name" value="ZC3H12A isoform 1"/>
    <property type="match status" value="1"/>
</dbReference>
<dbReference type="InterPro" id="IPR040546">
    <property type="entry name" value="Rege-1_UBA-like"/>
</dbReference>
<evidence type="ECO:0000256" key="7">
    <source>
        <dbReference type="ARBA" id="ARBA00022801"/>
    </source>
</evidence>
<dbReference type="Pfam" id="PF11977">
    <property type="entry name" value="RNase_Zc3h12a"/>
    <property type="match status" value="1"/>
</dbReference>